<dbReference type="PANTHER" id="PTHR12550">
    <property type="entry name" value="HEPATOMA-DERIVED GROWTH FACTOR-RELATED"/>
    <property type="match status" value="1"/>
</dbReference>
<feature type="compositionally biased region" description="Acidic residues" evidence="1">
    <location>
        <begin position="92"/>
        <end position="101"/>
    </location>
</feature>
<dbReference type="SMART" id="SM00293">
    <property type="entry name" value="PWWP"/>
    <property type="match status" value="1"/>
</dbReference>
<evidence type="ECO:0000313" key="4">
    <source>
        <dbReference type="Proteomes" id="UP001201812"/>
    </source>
</evidence>
<evidence type="ECO:0000259" key="2">
    <source>
        <dbReference type="PROSITE" id="PS50812"/>
    </source>
</evidence>
<dbReference type="SUPFAM" id="SSF63748">
    <property type="entry name" value="Tudor/PWWP/MBT"/>
    <property type="match status" value="1"/>
</dbReference>
<dbReference type="AlphaFoldDB" id="A0AAD4R4R0"/>
<dbReference type="PANTHER" id="PTHR12550:SF70">
    <property type="entry name" value="JIL-1 ANCHORING AND STABILIZING PROTEIN, ISOFORM A"/>
    <property type="match status" value="1"/>
</dbReference>
<dbReference type="Pfam" id="PF00855">
    <property type="entry name" value="PWWP"/>
    <property type="match status" value="1"/>
</dbReference>
<dbReference type="InterPro" id="IPR000313">
    <property type="entry name" value="PWWP_dom"/>
</dbReference>
<gene>
    <name evidence="3" type="ORF">DdX_04659</name>
</gene>
<dbReference type="PROSITE" id="PS50812">
    <property type="entry name" value="PWWP"/>
    <property type="match status" value="1"/>
</dbReference>
<feature type="compositionally biased region" description="Basic and acidic residues" evidence="1">
    <location>
        <begin position="130"/>
        <end position="140"/>
    </location>
</feature>
<accession>A0AAD4R4R0</accession>
<dbReference type="CDD" id="cd05834">
    <property type="entry name" value="PWWP_HRP"/>
    <property type="match status" value="1"/>
</dbReference>
<protein>
    <submittedName>
        <fullName evidence="3">PWWP domain-containing protein</fullName>
    </submittedName>
</protein>
<feature type="compositionally biased region" description="Basic and acidic residues" evidence="1">
    <location>
        <begin position="268"/>
        <end position="278"/>
    </location>
</feature>
<feature type="compositionally biased region" description="Polar residues" evidence="1">
    <location>
        <begin position="110"/>
        <end position="128"/>
    </location>
</feature>
<dbReference type="Proteomes" id="UP001201812">
    <property type="component" value="Unassembled WGS sequence"/>
</dbReference>
<name>A0AAD4R4R0_9BILA</name>
<organism evidence="3 4">
    <name type="scientific">Ditylenchus destructor</name>
    <dbReference type="NCBI Taxonomy" id="166010"/>
    <lineage>
        <taxon>Eukaryota</taxon>
        <taxon>Metazoa</taxon>
        <taxon>Ecdysozoa</taxon>
        <taxon>Nematoda</taxon>
        <taxon>Chromadorea</taxon>
        <taxon>Rhabditida</taxon>
        <taxon>Tylenchina</taxon>
        <taxon>Tylenchomorpha</taxon>
        <taxon>Sphaerularioidea</taxon>
        <taxon>Anguinidae</taxon>
        <taxon>Anguininae</taxon>
        <taxon>Ditylenchus</taxon>
    </lineage>
</organism>
<feature type="region of interest" description="Disordered" evidence="1">
    <location>
        <begin position="266"/>
        <end position="289"/>
    </location>
</feature>
<feature type="compositionally biased region" description="Basic residues" evidence="1">
    <location>
        <begin position="279"/>
        <end position="288"/>
    </location>
</feature>
<dbReference type="PROSITE" id="PS51257">
    <property type="entry name" value="PROKAR_LIPOPROTEIN"/>
    <property type="match status" value="1"/>
</dbReference>
<reference evidence="3" key="1">
    <citation type="submission" date="2022-01" db="EMBL/GenBank/DDBJ databases">
        <title>Genome Sequence Resource for Two Populations of Ditylenchus destructor, the Migratory Endoparasitic Phytonematode.</title>
        <authorList>
            <person name="Zhang H."/>
            <person name="Lin R."/>
            <person name="Xie B."/>
        </authorList>
    </citation>
    <scope>NUCLEOTIDE SEQUENCE</scope>
    <source>
        <strain evidence="3">BazhouSP</strain>
    </source>
</reference>
<evidence type="ECO:0000313" key="3">
    <source>
        <dbReference type="EMBL" id="KAI1722345.1"/>
    </source>
</evidence>
<proteinExistence type="predicted"/>
<feature type="region of interest" description="Disordered" evidence="1">
    <location>
        <begin position="90"/>
        <end position="203"/>
    </location>
</feature>
<dbReference type="EMBL" id="JAKKPZ010000004">
    <property type="protein sequence ID" value="KAI1722345.1"/>
    <property type="molecule type" value="Genomic_DNA"/>
</dbReference>
<dbReference type="Gene3D" id="2.30.30.140">
    <property type="match status" value="1"/>
</dbReference>
<feature type="domain" description="PWWP" evidence="2">
    <location>
        <begin position="10"/>
        <end position="65"/>
    </location>
</feature>
<feature type="compositionally biased region" description="Polar residues" evidence="1">
    <location>
        <begin position="153"/>
        <end position="203"/>
    </location>
</feature>
<sequence>MPSSLKKCSVGDLVWAKMRGHPPWPATITSCPPKVTVNNKYGVLFFGTRETAQIKSTDLYDYLEHRKSYELPRKIKGFNEGVREIRCAAGLPDEEEEEPSEEPSQRESNNDSPTMSSSEEFASTSTLHSIVERTVIKEEPSSPPTHRTRKPSSRISTSEFVLPTTTVNIRSRNSSLMLSQCDSSPTQSQQSYRTKSPLTTPNMLKVSNTRKTKARTNSTCSNGNSKRTKRVSYSDKFGLDFLDYDSMLSSESDPLVAMNACLGSNPLFDEHSDDEKQIPRKSRRRTRSRLLEDFMASPSKSPRLERDRSRSISTIGGRSRLTSGLSGCDLDDLLESVHSIFNPSELMAAIDQLPSGEESDRPMTPEEPLPMPVPIKTCYSCQCQCELIGLKWRCTSKACLKWNGVHQPFSVTESSTSQITQQSSNSNTLSTQLADAEIESAMSIIKKEANLDSQDFISLSNSQFHLPDELNESTITKFQPARHQEQSQNRIQNSFATPGHVLGYHGIVRTEVQQRSKVEKTPPVEANGMRLCVFCNGQVRPQMCGGNKHRWRCVDKKCRKWYGWVKVHDEIPKDLGKKGRWKDLVLKVQGHSDGMERVQTDEKSNEMPRNLSNFLAPNNSSSLLLNESRLMGVNVFQANPDMDRINIRSDIPRPKRRYQRRRKPEEPEVQRPLSPLTLRQQSYEPSSMERRGRWWLSDRTGVSNLFRDQPVSDDPEAAITKAAAAMRILGNAMCSAASTRADEPGSINGSLDLLMDSFTASLAPILSLVAKVPELDVEVSTLNTLWNASAVHTPLFQ</sequence>
<feature type="region of interest" description="Disordered" evidence="1">
    <location>
        <begin position="646"/>
        <end position="685"/>
    </location>
</feature>
<evidence type="ECO:0000256" key="1">
    <source>
        <dbReference type="SAM" id="MobiDB-lite"/>
    </source>
</evidence>
<keyword evidence="4" id="KW-1185">Reference proteome</keyword>
<comment type="caution">
    <text evidence="3">The sequence shown here is derived from an EMBL/GenBank/DDBJ whole genome shotgun (WGS) entry which is preliminary data.</text>
</comment>